<dbReference type="STRING" id="824.CGRAC_1775"/>
<reference evidence="1 2" key="1">
    <citation type="submission" date="2009-07" db="EMBL/GenBank/DDBJ databases">
        <authorList>
            <person name="Madupu R."/>
            <person name="Sebastian Y."/>
            <person name="Durkin A.S."/>
            <person name="Torralba M."/>
            <person name="Methe B."/>
            <person name="Sutton G.G."/>
            <person name="Strausberg R.L."/>
            <person name="Nelson K.E."/>
        </authorList>
    </citation>
    <scope>NUCLEOTIDE SEQUENCE [LARGE SCALE GENOMIC DNA]</scope>
    <source>
        <strain evidence="1 2">RM3268</strain>
    </source>
</reference>
<name>C8PHZ3_9BACT</name>
<protein>
    <submittedName>
        <fullName evidence="1">Uncharacterized protein</fullName>
    </submittedName>
</protein>
<dbReference type="AlphaFoldDB" id="C8PHZ3"/>
<comment type="caution">
    <text evidence="1">The sequence shown here is derived from an EMBL/GenBank/DDBJ whole genome shotgun (WGS) entry which is preliminary data.</text>
</comment>
<accession>C8PHZ3</accession>
<evidence type="ECO:0000313" key="2">
    <source>
        <dbReference type="Proteomes" id="UP000005709"/>
    </source>
</evidence>
<sequence>MVRFFCRALAAVISRMRRDAKHILNKIKNARNGRDLLQFKPEVIKYERFKLKDIFWIKCGLRNLKSF</sequence>
<proteinExistence type="predicted"/>
<dbReference type="EMBL" id="ACYG01000024">
    <property type="protein sequence ID" value="EEV17757.1"/>
    <property type="molecule type" value="Genomic_DNA"/>
</dbReference>
<organism evidence="1 2">
    <name type="scientific">Campylobacter gracilis RM3268</name>
    <dbReference type="NCBI Taxonomy" id="553220"/>
    <lineage>
        <taxon>Bacteria</taxon>
        <taxon>Pseudomonadati</taxon>
        <taxon>Campylobacterota</taxon>
        <taxon>Epsilonproteobacteria</taxon>
        <taxon>Campylobacterales</taxon>
        <taxon>Campylobacteraceae</taxon>
        <taxon>Campylobacter</taxon>
    </lineage>
</organism>
<keyword evidence="2" id="KW-1185">Reference proteome</keyword>
<gene>
    <name evidence="1" type="ORF">CAMGR0001_0589</name>
</gene>
<dbReference type="Proteomes" id="UP000005709">
    <property type="component" value="Unassembled WGS sequence"/>
</dbReference>
<evidence type="ECO:0000313" key="1">
    <source>
        <dbReference type="EMBL" id="EEV17757.1"/>
    </source>
</evidence>